<feature type="region of interest" description="Disordered" evidence="1">
    <location>
        <begin position="1"/>
        <end position="23"/>
    </location>
</feature>
<comment type="caution">
    <text evidence="2">The sequence shown here is derived from an EMBL/GenBank/DDBJ whole genome shotgun (WGS) entry which is preliminary data.</text>
</comment>
<evidence type="ECO:0000256" key="1">
    <source>
        <dbReference type="SAM" id="MobiDB-lite"/>
    </source>
</evidence>
<dbReference type="AlphaFoldDB" id="A0A9X6NHF6"/>
<sequence length="120" mass="12883">MLLTKYDDAPPTTDNDPGKTTTSTRSYYYICSLAAYGACPVDTRSYRQPAPPPLRLPMSLDEIRELRHPAPAPLPVLPAPATNVSSGYGAQITALPAPHRPACSRGLRSSHCLDARAPVP</sequence>
<gene>
    <name evidence="2" type="ORF">BV898_17712</name>
</gene>
<proteinExistence type="predicted"/>
<protein>
    <submittedName>
        <fullName evidence="2">Uncharacterized protein</fullName>
    </submittedName>
</protein>
<dbReference type="EMBL" id="MTYJ01000311">
    <property type="protein sequence ID" value="OWA53279.1"/>
    <property type="molecule type" value="Genomic_DNA"/>
</dbReference>
<dbReference type="Proteomes" id="UP000192578">
    <property type="component" value="Unassembled WGS sequence"/>
</dbReference>
<accession>A0A9X6NHF6</accession>
<evidence type="ECO:0000313" key="3">
    <source>
        <dbReference type="Proteomes" id="UP000192578"/>
    </source>
</evidence>
<reference evidence="3" key="1">
    <citation type="submission" date="2017-01" db="EMBL/GenBank/DDBJ databases">
        <title>Comparative genomics of anhydrobiosis in the tardigrade Hypsibius dujardini.</title>
        <authorList>
            <person name="Yoshida Y."/>
            <person name="Koutsovoulos G."/>
            <person name="Laetsch D."/>
            <person name="Stevens L."/>
            <person name="Kumar S."/>
            <person name="Horikawa D."/>
            <person name="Ishino K."/>
            <person name="Komine S."/>
            <person name="Tomita M."/>
            <person name="Blaxter M."/>
            <person name="Arakawa K."/>
        </authorList>
    </citation>
    <scope>NUCLEOTIDE SEQUENCE [LARGE SCALE GENOMIC DNA]</scope>
    <source>
        <strain evidence="3">Z151</strain>
    </source>
</reference>
<organism evidence="2 3">
    <name type="scientific">Hypsibius exemplaris</name>
    <name type="common">Freshwater tardigrade</name>
    <dbReference type="NCBI Taxonomy" id="2072580"/>
    <lineage>
        <taxon>Eukaryota</taxon>
        <taxon>Metazoa</taxon>
        <taxon>Ecdysozoa</taxon>
        <taxon>Tardigrada</taxon>
        <taxon>Eutardigrada</taxon>
        <taxon>Parachela</taxon>
        <taxon>Hypsibioidea</taxon>
        <taxon>Hypsibiidae</taxon>
        <taxon>Hypsibius</taxon>
    </lineage>
</organism>
<evidence type="ECO:0000313" key="2">
    <source>
        <dbReference type="EMBL" id="OWA53279.1"/>
    </source>
</evidence>
<feature type="compositionally biased region" description="Polar residues" evidence="1">
    <location>
        <begin position="12"/>
        <end position="23"/>
    </location>
</feature>
<name>A0A9X6NHF6_HYPEX</name>
<keyword evidence="3" id="KW-1185">Reference proteome</keyword>